<protein>
    <submittedName>
        <fullName evidence="2">Uncharacterized protein</fullName>
    </submittedName>
</protein>
<accession>A0AC34GEX1</accession>
<name>A0AC34GEX1_9BILA</name>
<dbReference type="Proteomes" id="UP000887579">
    <property type="component" value="Unplaced"/>
</dbReference>
<organism evidence="1 2">
    <name type="scientific">Panagrolaimus sp. ES5</name>
    <dbReference type="NCBI Taxonomy" id="591445"/>
    <lineage>
        <taxon>Eukaryota</taxon>
        <taxon>Metazoa</taxon>
        <taxon>Ecdysozoa</taxon>
        <taxon>Nematoda</taxon>
        <taxon>Chromadorea</taxon>
        <taxon>Rhabditida</taxon>
        <taxon>Tylenchina</taxon>
        <taxon>Panagrolaimomorpha</taxon>
        <taxon>Panagrolaimoidea</taxon>
        <taxon>Panagrolaimidae</taxon>
        <taxon>Panagrolaimus</taxon>
    </lineage>
</organism>
<evidence type="ECO:0000313" key="1">
    <source>
        <dbReference type="Proteomes" id="UP000887579"/>
    </source>
</evidence>
<reference evidence="2" key="1">
    <citation type="submission" date="2022-11" db="UniProtKB">
        <authorList>
            <consortium name="WormBaseParasite"/>
        </authorList>
    </citation>
    <scope>IDENTIFICATION</scope>
</reference>
<evidence type="ECO:0000313" key="2">
    <source>
        <dbReference type="WBParaSite" id="ES5_v2.g28258.t1"/>
    </source>
</evidence>
<sequence length="296" mass="31474">MESDASAQSTSTVFTTKSETLQMESQMPTTEELLETSTSRVTKPADSNFPSGITTATPDQTDALTSETVEIQATSVKHDTTLEEISSSISIIKSTTAKPLTTEFSTSDSKGASTDDQSKHLTSPIATTTQTNILSSSNPEETSDMPDKTTTSRKMESKTTVDEFTKTDGTSTVSKEVTTTVGKIAETTMTDGKNTDLTTEDESSTTVLQKTNDFSPTTSSPGDFAKTTSEFHTNAVGELSITTESALPSTSEIPTDTPINAKSLLFCGFQACASENGYDAKISFGFHDRIGINCSN</sequence>
<dbReference type="WBParaSite" id="ES5_v2.g28258.t1">
    <property type="protein sequence ID" value="ES5_v2.g28258.t1"/>
    <property type="gene ID" value="ES5_v2.g28258"/>
</dbReference>
<proteinExistence type="predicted"/>